<sequence>MQAAHIPFQDSQAIPANDQLSFITTEDKASSSRLHTGNRWMREGRRARGSTMRGPGSSAGAYRAHCTAAAPAGHRRGKGSSARMKGTETRAFCAQRTCRTMSWPRAPYYIDLPT</sequence>
<organism evidence="2 3">
    <name type="scientific">Hypsizygus marmoreus</name>
    <name type="common">White beech mushroom</name>
    <name type="synonym">Agaricus marmoreus</name>
    <dbReference type="NCBI Taxonomy" id="39966"/>
    <lineage>
        <taxon>Eukaryota</taxon>
        <taxon>Fungi</taxon>
        <taxon>Dikarya</taxon>
        <taxon>Basidiomycota</taxon>
        <taxon>Agaricomycotina</taxon>
        <taxon>Agaricomycetes</taxon>
        <taxon>Agaricomycetidae</taxon>
        <taxon>Agaricales</taxon>
        <taxon>Tricholomatineae</taxon>
        <taxon>Lyophyllaceae</taxon>
        <taxon>Hypsizygus</taxon>
    </lineage>
</organism>
<comment type="caution">
    <text evidence="2">The sequence shown here is derived from an EMBL/GenBank/DDBJ whole genome shotgun (WGS) entry which is preliminary data.</text>
</comment>
<evidence type="ECO:0000313" key="3">
    <source>
        <dbReference type="Proteomes" id="UP000076154"/>
    </source>
</evidence>
<accession>A0A369K3N5</accession>
<dbReference type="Proteomes" id="UP000076154">
    <property type="component" value="Unassembled WGS sequence"/>
</dbReference>
<evidence type="ECO:0000256" key="1">
    <source>
        <dbReference type="SAM" id="MobiDB-lite"/>
    </source>
</evidence>
<evidence type="ECO:0000313" key="2">
    <source>
        <dbReference type="EMBL" id="RDB28192.1"/>
    </source>
</evidence>
<keyword evidence="3" id="KW-1185">Reference proteome</keyword>
<feature type="region of interest" description="Disordered" evidence="1">
    <location>
        <begin position="25"/>
        <end position="88"/>
    </location>
</feature>
<dbReference type="AlphaFoldDB" id="A0A369K3N5"/>
<gene>
    <name evidence="2" type="ORF">Hypma_001357</name>
</gene>
<dbReference type="InParanoid" id="A0A369K3N5"/>
<proteinExistence type="predicted"/>
<dbReference type="EMBL" id="LUEZ02000012">
    <property type="protein sequence ID" value="RDB28192.1"/>
    <property type="molecule type" value="Genomic_DNA"/>
</dbReference>
<name>A0A369K3N5_HYPMA</name>
<protein>
    <submittedName>
        <fullName evidence="2">Uncharacterized protein</fullName>
    </submittedName>
</protein>
<reference evidence="2" key="1">
    <citation type="submission" date="2018-04" db="EMBL/GenBank/DDBJ databases">
        <title>Whole genome sequencing of Hypsizygus marmoreus.</title>
        <authorList>
            <person name="Choi I.-G."/>
            <person name="Min B."/>
            <person name="Kim J.-G."/>
            <person name="Kim S."/>
            <person name="Oh Y.-L."/>
            <person name="Kong W.-S."/>
            <person name="Park H."/>
            <person name="Jeong J."/>
            <person name="Song E.-S."/>
        </authorList>
    </citation>
    <scope>NUCLEOTIDE SEQUENCE [LARGE SCALE GENOMIC DNA]</scope>
    <source>
        <strain evidence="2">51987-8</strain>
    </source>
</reference>